<keyword evidence="1" id="KW-0378">Hydrolase</keyword>
<comment type="caution">
    <text evidence="4">The sequence shown here is derived from an EMBL/GenBank/DDBJ whole genome shotgun (WGS) entry which is preliminary data.</text>
</comment>
<keyword evidence="5" id="KW-1185">Reference proteome</keyword>
<dbReference type="InterPro" id="IPR042002">
    <property type="entry name" value="Sortase_C"/>
</dbReference>
<dbReference type="Gene3D" id="2.40.260.10">
    <property type="entry name" value="Sortase"/>
    <property type="match status" value="1"/>
</dbReference>
<dbReference type="STRING" id="1423783.FC50_GL001151"/>
<name>A0A0R1TWZ9_9LACO</name>
<organism evidence="4 5">
    <name type="scientific">Lacticaseibacillus pantheris DSM 15945 = JCM 12539 = NBRC 106106</name>
    <dbReference type="NCBI Taxonomy" id="1423783"/>
    <lineage>
        <taxon>Bacteria</taxon>
        <taxon>Bacillati</taxon>
        <taxon>Bacillota</taxon>
        <taxon>Bacilli</taxon>
        <taxon>Lactobacillales</taxon>
        <taxon>Lactobacillaceae</taxon>
        <taxon>Lacticaseibacillus</taxon>
    </lineage>
</organism>
<dbReference type="EMBL" id="AZFJ01000049">
    <property type="protein sequence ID" value="KRL85761.1"/>
    <property type="molecule type" value="Genomic_DNA"/>
</dbReference>
<dbReference type="CDD" id="cd05827">
    <property type="entry name" value="Sortase_C"/>
    <property type="match status" value="1"/>
</dbReference>
<dbReference type="PATRIC" id="fig|1423783.4.peg.1192"/>
<sequence length="304" mass="35709">MSKKKANNDQQQQPRQRHGWLKWFFGTMLILGAILFFAPMIYEHQQDNQRIRLAENYRKHLYPADAKRDELIRQYNANAYATQQRRPHPYRPVTIKEIMDGHPKAAIGNVSIPSIHLKGMPVYYGDSDRILAKGTGVMPFTSLPSKGHYVTSSVTGHTGMANRIFFDNIRYMKKADVFYLDVFAHRLAYKVYRKQVIDPQRADAVSHFYVKSKQNRAILMTCTPIGINDHRLLVYGRRISLKEARRTHTIPRDTFSPMNLWRDAIILLLILLLLWWIYRWYQDHKDKGQDEETTDNNENTNETN</sequence>
<dbReference type="InterPro" id="IPR005754">
    <property type="entry name" value="Sortase"/>
</dbReference>
<feature type="active site" description="Acyl-thioester intermediate" evidence="2">
    <location>
        <position position="222"/>
    </location>
</feature>
<dbReference type="RefSeq" id="WP_054650603.1">
    <property type="nucleotide sequence ID" value="NZ_AZFJ01000049.1"/>
</dbReference>
<dbReference type="Pfam" id="PF04203">
    <property type="entry name" value="Sortase"/>
    <property type="match status" value="1"/>
</dbReference>
<keyword evidence="3" id="KW-1133">Transmembrane helix</keyword>
<evidence type="ECO:0000313" key="5">
    <source>
        <dbReference type="Proteomes" id="UP000051922"/>
    </source>
</evidence>
<proteinExistence type="predicted"/>
<feature type="active site" description="Proton donor/acceptor" evidence="2">
    <location>
        <position position="157"/>
    </location>
</feature>
<keyword evidence="3" id="KW-0472">Membrane</keyword>
<gene>
    <name evidence="4" type="ORF">FC50_GL001151</name>
</gene>
<evidence type="ECO:0000256" key="2">
    <source>
        <dbReference type="PIRSR" id="PIRSR605754-1"/>
    </source>
</evidence>
<evidence type="ECO:0000256" key="1">
    <source>
        <dbReference type="ARBA" id="ARBA00022801"/>
    </source>
</evidence>
<dbReference type="InterPro" id="IPR023365">
    <property type="entry name" value="Sortase_dom-sf"/>
</dbReference>
<reference evidence="4 5" key="1">
    <citation type="journal article" date="2015" name="Genome Announc.">
        <title>Expanding the biotechnology potential of lactobacilli through comparative genomics of 213 strains and associated genera.</title>
        <authorList>
            <person name="Sun Z."/>
            <person name="Harris H.M."/>
            <person name="McCann A."/>
            <person name="Guo C."/>
            <person name="Argimon S."/>
            <person name="Zhang W."/>
            <person name="Yang X."/>
            <person name="Jeffery I.B."/>
            <person name="Cooney J.C."/>
            <person name="Kagawa T.F."/>
            <person name="Liu W."/>
            <person name="Song Y."/>
            <person name="Salvetti E."/>
            <person name="Wrobel A."/>
            <person name="Rasinkangas P."/>
            <person name="Parkhill J."/>
            <person name="Rea M.C."/>
            <person name="O'Sullivan O."/>
            <person name="Ritari J."/>
            <person name="Douillard F.P."/>
            <person name="Paul Ross R."/>
            <person name="Yang R."/>
            <person name="Briner A.E."/>
            <person name="Felis G.E."/>
            <person name="de Vos W.M."/>
            <person name="Barrangou R."/>
            <person name="Klaenhammer T.R."/>
            <person name="Caufield P.W."/>
            <person name="Cui Y."/>
            <person name="Zhang H."/>
            <person name="O'Toole P.W."/>
        </authorList>
    </citation>
    <scope>NUCLEOTIDE SEQUENCE [LARGE SCALE GENOMIC DNA]</scope>
    <source>
        <strain evidence="4 5">DSM 15945</strain>
    </source>
</reference>
<feature type="transmembrane region" description="Helical" evidence="3">
    <location>
        <begin position="20"/>
        <end position="42"/>
    </location>
</feature>
<evidence type="ECO:0008006" key="6">
    <source>
        <dbReference type="Google" id="ProtNLM"/>
    </source>
</evidence>
<evidence type="ECO:0000313" key="4">
    <source>
        <dbReference type="EMBL" id="KRL85761.1"/>
    </source>
</evidence>
<protein>
    <recommendedName>
        <fullName evidence="6">Sortase</fullName>
    </recommendedName>
</protein>
<keyword evidence="3" id="KW-0812">Transmembrane</keyword>
<evidence type="ECO:0000256" key="3">
    <source>
        <dbReference type="SAM" id="Phobius"/>
    </source>
</evidence>
<dbReference type="AlphaFoldDB" id="A0A0R1TWZ9"/>
<dbReference type="Proteomes" id="UP000051922">
    <property type="component" value="Unassembled WGS sequence"/>
</dbReference>
<feature type="transmembrane region" description="Helical" evidence="3">
    <location>
        <begin position="260"/>
        <end position="278"/>
    </location>
</feature>
<dbReference type="SUPFAM" id="SSF63817">
    <property type="entry name" value="Sortase"/>
    <property type="match status" value="1"/>
</dbReference>
<dbReference type="GO" id="GO:0016787">
    <property type="term" value="F:hydrolase activity"/>
    <property type="evidence" value="ECO:0007669"/>
    <property type="project" value="UniProtKB-KW"/>
</dbReference>
<accession>A0A0R1TWZ9</accession>
<dbReference type="NCBIfam" id="TIGR01076">
    <property type="entry name" value="sortase_fam"/>
    <property type="match status" value="1"/>
</dbReference>